<dbReference type="AlphaFoldDB" id="A0A3M7SZ52"/>
<comment type="caution">
    <text evidence="1">The sequence shown here is derived from an EMBL/GenBank/DDBJ whole genome shotgun (WGS) entry which is preliminary data.</text>
</comment>
<gene>
    <name evidence="1" type="ORF">BpHYR1_044520</name>
</gene>
<keyword evidence="2" id="KW-1185">Reference proteome</keyword>
<sequence length="87" mass="10623">MLLTIEVFAIWANELYLFIDELTSYEEKKEKINKEEKRPILKVRRQKKHNQIESDIPSLQIRLFLMNYIEKTWLGIFRHKLLQAFSN</sequence>
<dbReference type="EMBL" id="REGN01000564">
    <property type="protein sequence ID" value="RNA40997.1"/>
    <property type="molecule type" value="Genomic_DNA"/>
</dbReference>
<organism evidence="1 2">
    <name type="scientific">Brachionus plicatilis</name>
    <name type="common">Marine rotifer</name>
    <name type="synonym">Brachionus muelleri</name>
    <dbReference type="NCBI Taxonomy" id="10195"/>
    <lineage>
        <taxon>Eukaryota</taxon>
        <taxon>Metazoa</taxon>
        <taxon>Spiralia</taxon>
        <taxon>Gnathifera</taxon>
        <taxon>Rotifera</taxon>
        <taxon>Eurotatoria</taxon>
        <taxon>Monogononta</taxon>
        <taxon>Pseudotrocha</taxon>
        <taxon>Ploima</taxon>
        <taxon>Brachionidae</taxon>
        <taxon>Brachionus</taxon>
    </lineage>
</organism>
<evidence type="ECO:0000313" key="2">
    <source>
        <dbReference type="Proteomes" id="UP000276133"/>
    </source>
</evidence>
<proteinExistence type="predicted"/>
<dbReference type="Proteomes" id="UP000276133">
    <property type="component" value="Unassembled WGS sequence"/>
</dbReference>
<protein>
    <submittedName>
        <fullName evidence="1">Uncharacterized protein</fullName>
    </submittedName>
</protein>
<reference evidence="1 2" key="1">
    <citation type="journal article" date="2018" name="Sci. Rep.">
        <title>Genomic signatures of local adaptation to the degree of environmental predictability in rotifers.</title>
        <authorList>
            <person name="Franch-Gras L."/>
            <person name="Hahn C."/>
            <person name="Garcia-Roger E.M."/>
            <person name="Carmona M.J."/>
            <person name="Serra M."/>
            <person name="Gomez A."/>
        </authorList>
    </citation>
    <scope>NUCLEOTIDE SEQUENCE [LARGE SCALE GENOMIC DNA]</scope>
    <source>
        <strain evidence="1">HYR1</strain>
    </source>
</reference>
<evidence type="ECO:0000313" key="1">
    <source>
        <dbReference type="EMBL" id="RNA40997.1"/>
    </source>
</evidence>
<accession>A0A3M7SZ52</accession>
<name>A0A3M7SZ52_BRAPC</name>